<dbReference type="Pfam" id="PF00043">
    <property type="entry name" value="GST_C"/>
    <property type="match status" value="2"/>
</dbReference>
<dbReference type="Pfam" id="PF02798">
    <property type="entry name" value="GST_N"/>
    <property type="match status" value="2"/>
</dbReference>
<dbReference type="GO" id="GO:0005737">
    <property type="term" value="C:cytoplasm"/>
    <property type="evidence" value="ECO:0007669"/>
    <property type="project" value="TreeGrafter"/>
</dbReference>
<evidence type="ECO:0000259" key="6">
    <source>
        <dbReference type="PROSITE" id="PS50405"/>
    </source>
</evidence>
<feature type="domain" description="GST N-terminal" evidence="5">
    <location>
        <begin position="269"/>
        <end position="349"/>
    </location>
</feature>
<dbReference type="GO" id="GO:0004364">
    <property type="term" value="F:glutathione transferase activity"/>
    <property type="evidence" value="ECO:0007669"/>
    <property type="project" value="UniProtKB-EC"/>
</dbReference>
<gene>
    <name evidence="7" type="ORF">ACMD2_16572</name>
</gene>
<dbReference type="GO" id="GO:0009407">
    <property type="term" value="P:toxin catabolic process"/>
    <property type="evidence" value="ECO:0007669"/>
    <property type="project" value="UniProtKB-ARBA"/>
</dbReference>
<dbReference type="STRING" id="4615.A0A199W810"/>
<dbReference type="InterPro" id="IPR045074">
    <property type="entry name" value="GST_C_Tau"/>
</dbReference>
<evidence type="ECO:0000259" key="5">
    <source>
        <dbReference type="PROSITE" id="PS50404"/>
    </source>
</evidence>
<reference evidence="7 8" key="1">
    <citation type="journal article" date="2016" name="DNA Res.">
        <title>The draft genome of MD-2 pineapple using hybrid error correction of long reads.</title>
        <authorList>
            <person name="Redwan R.M."/>
            <person name="Saidin A."/>
            <person name="Kumar S.V."/>
        </authorList>
    </citation>
    <scope>NUCLEOTIDE SEQUENCE [LARGE SCALE GENOMIC DNA]</scope>
    <source>
        <strain evidence="8">cv. MD2</strain>
        <tissue evidence="7">Leaf</tissue>
    </source>
</reference>
<dbReference type="SFLD" id="SFLDG00358">
    <property type="entry name" value="Main_(cytGST)"/>
    <property type="match status" value="2"/>
</dbReference>
<comment type="similarity">
    <text evidence="3">Belongs to the GST superfamily. Tau family.</text>
</comment>
<dbReference type="SFLD" id="SFLDS00019">
    <property type="entry name" value="Glutathione_Transferase_(cytos"/>
    <property type="match status" value="2"/>
</dbReference>
<dbReference type="EC" id="2.5.1.18" evidence="1"/>
<organism evidence="7 8">
    <name type="scientific">Ananas comosus</name>
    <name type="common">Pineapple</name>
    <name type="synonym">Ananas ananas</name>
    <dbReference type="NCBI Taxonomy" id="4615"/>
    <lineage>
        <taxon>Eukaryota</taxon>
        <taxon>Viridiplantae</taxon>
        <taxon>Streptophyta</taxon>
        <taxon>Embryophyta</taxon>
        <taxon>Tracheophyta</taxon>
        <taxon>Spermatophyta</taxon>
        <taxon>Magnoliopsida</taxon>
        <taxon>Liliopsida</taxon>
        <taxon>Poales</taxon>
        <taxon>Bromeliaceae</taxon>
        <taxon>Bromelioideae</taxon>
        <taxon>Ananas</taxon>
    </lineage>
</organism>
<feature type="domain" description="GST N-terminal" evidence="5">
    <location>
        <begin position="40"/>
        <end position="120"/>
    </location>
</feature>
<evidence type="ECO:0000313" key="8">
    <source>
        <dbReference type="Proteomes" id="UP000092600"/>
    </source>
</evidence>
<feature type="domain" description="GST C-terminal" evidence="6">
    <location>
        <begin position="356"/>
        <end position="487"/>
    </location>
</feature>
<evidence type="ECO:0000313" key="7">
    <source>
        <dbReference type="EMBL" id="OAY85376.1"/>
    </source>
</evidence>
<dbReference type="InterPro" id="IPR004045">
    <property type="entry name" value="Glutathione_S-Trfase_N"/>
</dbReference>
<evidence type="ECO:0000256" key="3">
    <source>
        <dbReference type="ARBA" id="ARBA00025743"/>
    </source>
</evidence>
<dbReference type="InterPro" id="IPR036282">
    <property type="entry name" value="Glutathione-S-Trfase_C_sf"/>
</dbReference>
<evidence type="ECO:0000256" key="1">
    <source>
        <dbReference type="ARBA" id="ARBA00012452"/>
    </source>
</evidence>
<dbReference type="PANTHER" id="PTHR11260">
    <property type="entry name" value="GLUTATHIONE S-TRANSFERASE, GST, SUPERFAMILY, GST DOMAIN CONTAINING"/>
    <property type="match status" value="1"/>
</dbReference>
<protein>
    <recommendedName>
        <fullName evidence="1">glutathione transferase</fullName>
        <ecNumber evidence="1">2.5.1.18</ecNumber>
    </recommendedName>
</protein>
<comment type="caution">
    <text evidence="7">The sequence shown here is derived from an EMBL/GenBank/DDBJ whole genome shotgun (WGS) entry which is preliminary data.</text>
</comment>
<name>A0A199W810_ANACO</name>
<dbReference type="InterPro" id="IPR004046">
    <property type="entry name" value="GST_C"/>
</dbReference>
<dbReference type="InterPro" id="IPR010987">
    <property type="entry name" value="Glutathione-S-Trfase_C-like"/>
</dbReference>
<dbReference type="FunFam" id="1.20.1050.10:FF:000016">
    <property type="entry name" value="Glutathione S-transferase U9"/>
    <property type="match status" value="2"/>
</dbReference>
<dbReference type="SUPFAM" id="SSF47616">
    <property type="entry name" value="GST C-terminal domain-like"/>
    <property type="match status" value="2"/>
</dbReference>
<dbReference type="GO" id="GO:0006749">
    <property type="term" value="P:glutathione metabolic process"/>
    <property type="evidence" value="ECO:0007669"/>
    <property type="project" value="InterPro"/>
</dbReference>
<dbReference type="PANTHER" id="PTHR11260:SF615">
    <property type="entry name" value="GLUTATHIONE S-TRANSFERASE U17"/>
    <property type="match status" value="1"/>
</dbReference>
<dbReference type="Proteomes" id="UP000092600">
    <property type="component" value="Unassembled WGS sequence"/>
</dbReference>
<evidence type="ECO:0000256" key="2">
    <source>
        <dbReference type="ARBA" id="ARBA00022679"/>
    </source>
</evidence>
<dbReference type="PROSITE" id="PS50404">
    <property type="entry name" value="GST_NTER"/>
    <property type="match status" value="2"/>
</dbReference>
<dbReference type="Gene3D" id="1.20.1050.10">
    <property type="match status" value="2"/>
</dbReference>
<dbReference type="SFLD" id="SFLDG01152">
    <property type="entry name" value="Main.3:_Omega-_and_Tau-like"/>
    <property type="match status" value="2"/>
</dbReference>
<evidence type="ECO:0000256" key="4">
    <source>
        <dbReference type="ARBA" id="ARBA00047960"/>
    </source>
</evidence>
<dbReference type="SUPFAM" id="SSF52833">
    <property type="entry name" value="Thioredoxin-like"/>
    <property type="match status" value="2"/>
</dbReference>
<proteinExistence type="inferred from homology"/>
<dbReference type="FunFam" id="3.40.30.10:FF:000044">
    <property type="entry name" value="Glutathione S-transferase GSTU6"/>
    <property type="match status" value="2"/>
</dbReference>
<accession>A0A199W810</accession>
<dbReference type="InterPro" id="IPR040079">
    <property type="entry name" value="Glutathione_S-Trfase"/>
</dbReference>
<dbReference type="EMBL" id="LSRQ01000101">
    <property type="protein sequence ID" value="OAY85376.1"/>
    <property type="molecule type" value="Genomic_DNA"/>
</dbReference>
<dbReference type="InterPro" id="IPR036249">
    <property type="entry name" value="Thioredoxin-like_sf"/>
</dbReference>
<dbReference type="Gene3D" id="3.40.30.10">
    <property type="entry name" value="Glutaredoxin"/>
    <property type="match status" value="2"/>
</dbReference>
<dbReference type="PROSITE" id="PS50405">
    <property type="entry name" value="GST_CTER"/>
    <property type="match status" value="2"/>
</dbReference>
<dbReference type="CDD" id="cd03058">
    <property type="entry name" value="GST_N_Tau"/>
    <property type="match status" value="2"/>
</dbReference>
<feature type="non-terminal residue" evidence="7">
    <location>
        <position position="1"/>
    </location>
</feature>
<dbReference type="CDD" id="cd03185">
    <property type="entry name" value="GST_C_Tau"/>
    <property type="match status" value="2"/>
</dbReference>
<comment type="catalytic activity">
    <reaction evidence="4">
        <text>RX + glutathione = an S-substituted glutathione + a halide anion + H(+)</text>
        <dbReference type="Rhea" id="RHEA:16437"/>
        <dbReference type="ChEBI" id="CHEBI:15378"/>
        <dbReference type="ChEBI" id="CHEBI:16042"/>
        <dbReference type="ChEBI" id="CHEBI:17792"/>
        <dbReference type="ChEBI" id="CHEBI:57925"/>
        <dbReference type="ChEBI" id="CHEBI:90779"/>
        <dbReference type="EC" id="2.5.1.18"/>
    </reaction>
</comment>
<feature type="domain" description="GST C-terminal" evidence="6">
    <location>
        <begin position="127"/>
        <end position="258"/>
    </location>
</feature>
<sequence>PFNKPQQSHSLIQPLLPYLSINTLINISPKTPYNMAASGEEVKLLGAWASPYVIRVKIALELKGVSYEYLEQQLGNNKSELLIKSNPVYKKVPVLIHKDRPICESAIIIQYIDEVWAGTGPLILPSDPYERAIALFWAGYIDDTCFPALLKIIKVKAENEKAESIKQSFVGLGLIEEAYEKSFKEKPFFGGDNVGYLDIAFESFLCWVKMTEKISGIKLFDEAKFPLLAKWAERFDSVTTLKEHIPKTDKMVELYWKVIKPIWDTTSGDEVKLLGAWPSPYVIRVKIALELKGVSYEYLEQQLGENKSELLLKSNPVYKKVPVLIHNDRPICESAIIVQYIDEVWAGTGPSILPSDPYERATARFWAGYIDDTWFPTLPKYIKVKTEKEKAEAIEQSFVGLSLLEEAYEKSFKGKPFFGGNNVGYLDITFGSFLGWVKMIEKISSIKLIDDAKFPLLAKWAERFGSVIGVKEHIPEADKLVEFYSKVLKDIWNVTAPNN</sequence>
<keyword evidence="2 7" id="KW-0808">Transferase</keyword>
<dbReference type="InterPro" id="IPR045073">
    <property type="entry name" value="Omega/Tau-like"/>
</dbReference>
<dbReference type="AlphaFoldDB" id="A0A199W810"/>